<dbReference type="SUPFAM" id="SSF46894">
    <property type="entry name" value="C-terminal effector domain of the bipartite response regulators"/>
    <property type="match status" value="1"/>
</dbReference>
<evidence type="ECO:0000256" key="3">
    <source>
        <dbReference type="ARBA" id="ARBA00023125"/>
    </source>
</evidence>
<evidence type="ECO:0000313" key="7">
    <source>
        <dbReference type="EMBL" id="MDA0167317.1"/>
    </source>
</evidence>
<keyword evidence="4" id="KW-0804">Transcription</keyword>
<dbReference type="SMART" id="SM00862">
    <property type="entry name" value="Trans_reg_C"/>
    <property type="match status" value="1"/>
</dbReference>
<dbReference type="Gene3D" id="1.10.10.10">
    <property type="entry name" value="Winged helix-like DNA-binding domain superfamily/Winged helix DNA-binding domain"/>
    <property type="match status" value="1"/>
</dbReference>
<dbReference type="RefSeq" id="WP_270046579.1">
    <property type="nucleotide sequence ID" value="NZ_JAPDOD010000100.1"/>
</dbReference>
<evidence type="ECO:0000313" key="8">
    <source>
        <dbReference type="Proteomes" id="UP001149140"/>
    </source>
</evidence>
<dbReference type="InterPro" id="IPR011990">
    <property type="entry name" value="TPR-like_helical_dom_sf"/>
</dbReference>
<dbReference type="InterPro" id="IPR036388">
    <property type="entry name" value="WH-like_DNA-bd_sf"/>
</dbReference>
<feature type="domain" description="Bacterial transcriptional activator" evidence="6">
    <location>
        <begin position="100"/>
        <end position="239"/>
    </location>
</feature>
<dbReference type="PANTHER" id="PTHR35807">
    <property type="entry name" value="TRANSCRIPTIONAL REGULATOR REDD-RELATED"/>
    <property type="match status" value="1"/>
</dbReference>
<dbReference type="GO" id="GO:0003677">
    <property type="term" value="F:DNA binding"/>
    <property type="evidence" value="ECO:0007669"/>
    <property type="project" value="UniProtKB-KW"/>
</dbReference>
<dbReference type="InterPro" id="IPR001867">
    <property type="entry name" value="OmpR/PhoB-type_DNA-bd"/>
</dbReference>
<comment type="caution">
    <text evidence="7">The sequence shown here is derived from an EMBL/GenBank/DDBJ whole genome shotgun (WGS) entry which is preliminary data.</text>
</comment>
<name>A0A9X3N6A0_9ACTN</name>
<dbReference type="EMBL" id="JAPDOD010000100">
    <property type="protein sequence ID" value="MDA0167317.1"/>
    <property type="molecule type" value="Genomic_DNA"/>
</dbReference>
<dbReference type="SUPFAM" id="SSF48452">
    <property type="entry name" value="TPR-like"/>
    <property type="match status" value="1"/>
</dbReference>
<dbReference type="PANTHER" id="PTHR35807:SF1">
    <property type="entry name" value="TRANSCRIPTIONAL REGULATOR REDD"/>
    <property type="match status" value="1"/>
</dbReference>
<dbReference type="InterPro" id="IPR041664">
    <property type="entry name" value="AAA_16"/>
</dbReference>
<keyword evidence="3" id="KW-0238">DNA-binding</keyword>
<evidence type="ECO:0000259" key="6">
    <source>
        <dbReference type="SMART" id="SM01043"/>
    </source>
</evidence>
<dbReference type="InterPro" id="IPR016032">
    <property type="entry name" value="Sig_transdc_resp-reg_C-effctor"/>
</dbReference>
<organism evidence="7 8">
    <name type="scientific">Solirubrobacter ginsenosidimutans</name>
    <dbReference type="NCBI Taxonomy" id="490573"/>
    <lineage>
        <taxon>Bacteria</taxon>
        <taxon>Bacillati</taxon>
        <taxon>Actinomycetota</taxon>
        <taxon>Thermoleophilia</taxon>
        <taxon>Solirubrobacterales</taxon>
        <taxon>Solirubrobacteraceae</taxon>
        <taxon>Solirubrobacter</taxon>
    </lineage>
</organism>
<evidence type="ECO:0000256" key="1">
    <source>
        <dbReference type="ARBA" id="ARBA00005820"/>
    </source>
</evidence>
<dbReference type="Proteomes" id="UP001149140">
    <property type="component" value="Unassembled WGS sequence"/>
</dbReference>
<dbReference type="Gene3D" id="1.25.40.10">
    <property type="entry name" value="Tetratricopeptide repeat domain"/>
    <property type="match status" value="2"/>
</dbReference>
<dbReference type="AlphaFoldDB" id="A0A9X3N6A0"/>
<feature type="domain" description="OmpR/PhoB-type" evidence="5">
    <location>
        <begin position="19"/>
        <end position="94"/>
    </location>
</feature>
<accession>A0A9X3N6A0</accession>
<dbReference type="SUPFAM" id="SSF52540">
    <property type="entry name" value="P-loop containing nucleoside triphosphate hydrolases"/>
    <property type="match status" value="1"/>
</dbReference>
<keyword evidence="8" id="KW-1185">Reference proteome</keyword>
<dbReference type="Pfam" id="PF03704">
    <property type="entry name" value="BTAD"/>
    <property type="match status" value="1"/>
</dbReference>
<gene>
    <name evidence="7" type="ORF">OM076_44060</name>
</gene>
<sequence>MSGRWSIHLCGELRVELAGERREAQLRGRQGRLAFAYLVLHRSRPVRRDQLIEALWAHEGAPPSETALAPVLSRLRRAVEPAVIEGRESLRLVFPEPVWVDVEAIAEQLAVARAGLDANAAQVAATLAEPGLLPGLDAPWLNGPRNDLEELRVEALELIAQAGLRRGGEALPEAERAARTAIALAPFRESARAALISTLIQRGNIAEAIRAYDELRVLLREELGTVPGPELVALHERLLAPQPAPRVVAPKATGLLERDAEIAEIDAALARLHAGEGGVLAFEGPAGIGKTRLLGVLRERAVEAGAEVLDARAGVLEREFGFGVVRQLFEAVAATEPPPAGARSVFGEGTAPDGLFAVLSALFNYVATLASRRPLVLCIDDLQWSDTASLRFVAYLARRIGELPVLVGTTIRTGEPDSDELLLGELGQDPVTVSVHPRPLTEDGTAGMVSDVLGAAEEGFAAACLEVTAGNPLLLRQLLTALAAEKITPDAQHAASVRAIGPRAVSRTVLLRLARLHAPAAGVARAVGVLGEQPGLSAVAALAGVDEGAAAEAVDALVRAEILRVDEPLGFVHPLVRDAVYSELPAARRGLEHARAARLLHDLGAAPERIAAQLIPAPPRADPWVVERLREAAAIAVERGAPEAALAHLQRAQIEPPAPDIRSRLALELGVAAEYVRGPQAVEVLTVAREGLADPAARGLASVMLARTLLFMDTPQDAIVLVDAARAELPPELEDLDLALRAIRVVGVFFGVSDPADLHELAAVREGPRGDGPGAKCLTAITSLAVAMQSGDAEEAAALARESLAGDEMPEFDRGLFTVLPATVMAMAEPSAAEPEWRRIRKLAGRRGSVLDLIGADLWGGLTSIWTGDLEAAIEQLERAMEGEALFGSSASAHMGYTPAFLALAWLERGHRDRAWEALWRTGDHTGPSDGERFWLSSHAELLLAEAEYERVREIAGQLAVTRPAEAHPLWSPWRGLQARAAWGEGDRETASRLAGEELELARRSGAPWVVGRALRQLGDVTGDATVLREAVAFLDGTSAKLERAKAHAALGDAQNDIRAWRTARELAERCGADGLAARLRSLLPS</sequence>
<dbReference type="SMART" id="SM01043">
    <property type="entry name" value="BTAD"/>
    <property type="match status" value="1"/>
</dbReference>
<dbReference type="Pfam" id="PF13191">
    <property type="entry name" value="AAA_16"/>
    <property type="match status" value="1"/>
</dbReference>
<dbReference type="GO" id="GO:0006355">
    <property type="term" value="P:regulation of DNA-templated transcription"/>
    <property type="evidence" value="ECO:0007669"/>
    <property type="project" value="InterPro"/>
</dbReference>
<protein>
    <submittedName>
        <fullName evidence="7">AAA family ATPase</fullName>
    </submittedName>
</protein>
<reference evidence="7" key="1">
    <citation type="submission" date="2022-10" db="EMBL/GenBank/DDBJ databases">
        <title>The WGS of Solirubrobacter ginsenosidimutans DSM 21036.</title>
        <authorList>
            <person name="Jiang Z."/>
        </authorList>
    </citation>
    <scope>NUCLEOTIDE SEQUENCE</scope>
    <source>
        <strain evidence="7">DSM 21036</strain>
    </source>
</reference>
<dbReference type="InterPro" id="IPR051677">
    <property type="entry name" value="AfsR-DnrI-RedD_regulator"/>
</dbReference>
<evidence type="ECO:0000259" key="5">
    <source>
        <dbReference type="SMART" id="SM00862"/>
    </source>
</evidence>
<evidence type="ECO:0000256" key="2">
    <source>
        <dbReference type="ARBA" id="ARBA00023015"/>
    </source>
</evidence>
<dbReference type="InterPro" id="IPR027417">
    <property type="entry name" value="P-loop_NTPase"/>
</dbReference>
<proteinExistence type="inferred from homology"/>
<keyword evidence="2" id="KW-0805">Transcription regulation</keyword>
<evidence type="ECO:0000256" key="4">
    <source>
        <dbReference type="ARBA" id="ARBA00023163"/>
    </source>
</evidence>
<dbReference type="InterPro" id="IPR005158">
    <property type="entry name" value="BTAD"/>
</dbReference>
<comment type="similarity">
    <text evidence="1">Belongs to the AfsR/DnrI/RedD regulatory family.</text>
</comment>
<dbReference type="GO" id="GO:0000160">
    <property type="term" value="P:phosphorelay signal transduction system"/>
    <property type="evidence" value="ECO:0007669"/>
    <property type="project" value="InterPro"/>
</dbReference>